<dbReference type="PANTHER" id="PTHR21294:SF17">
    <property type="entry name" value="PROTEIN FIXA"/>
    <property type="match status" value="1"/>
</dbReference>
<dbReference type="GO" id="GO:0009055">
    <property type="term" value="F:electron transfer activity"/>
    <property type="evidence" value="ECO:0007669"/>
    <property type="project" value="InterPro"/>
</dbReference>
<dbReference type="InterPro" id="IPR014729">
    <property type="entry name" value="Rossmann-like_a/b/a_fold"/>
</dbReference>
<gene>
    <name evidence="2" type="ORF">DRJ04_01590</name>
</gene>
<dbReference type="SMART" id="SM00893">
    <property type="entry name" value="ETF"/>
    <property type="match status" value="1"/>
</dbReference>
<dbReference type="PANTHER" id="PTHR21294">
    <property type="entry name" value="ELECTRON TRANSFER FLAVOPROTEIN BETA-SUBUNIT"/>
    <property type="match status" value="1"/>
</dbReference>
<feature type="domain" description="Electron transfer flavoprotein alpha/beta-subunit N-terminal" evidence="1">
    <location>
        <begin position="25"/>
        <end position="215"/>
    </location>
</feature>
<accession>A0A662DL30</accession>
<dbReference type="CDD" id="cd01714">
    <property type="entry name" value="ETF_beta"/>
    <property type="match status" value="1"/>
</dbReference>
<dbReference type="Pfam" id="PF01012">
    <property type="entry name" value="ETF"/>
    <property type="match status" value="1"/>
</dbReference>
<protein>
    <submittedName>
        <fullName evidence="2">Electron transfer flavoprotein subunit beta</fullName>
    </submittedName>
</protein>
<dbReference type="AlphaFoldDB" id="A0A662DL30"/>
<dbReference type="SUPFAM" id="SSF52402">
    <property type="entry name" value="Adenine nucleotide alpha hydrolases-like"/>
    <property type="match status" value="1"/>
</dbReference>
<evidence type="ECO:0000259" key="1">
    <source>
        <dbReference type="SMART" id="SM00893"/>
    </source>
</evidence>
<name>A0A662DL30_UNCAE</name>
<dbReference type="InterPro" id="IPR012255">
    <property type="entry name" value="ETF_b"/>
</dbReference>
<organism evidence="2 3">
    <name type="scientific">Aerophobetes bacterium</name>
    <dbReference type="NCBI Taxonomy" id="2030807"/>
    <lineage>
        <taxon>Bacteria</taxon>
        <taxon>Candidatus Aerophobota</taxon>
    </lineage>
</organism>
<reference evidence="2 3" key="1">
    <citation type="submission" date="2018-06" db="EMBL/GenBank/DDBJ databases">
        <title>Extensive metabolic versatility and redundancy in microbially diverse, dynamic hydrothermal sediments.</title>
        <authorList>
            <person name="Dombrowski N."/>
            <person name="Teske A."/>
            <person name="Baker B.J."/>
        </authorList>
    </citation>
    <scope>NUCLEOTIDE SEQUENCE [LARGE SCALE GENOMIC DNA]</scope>
    <source>
        <strain evidence="2">B3_G15</strain>
    </source>
</reference>
<dbReference type="InterPro" id="IPR033948">
    <property type="entry name" value="ETF_beta_N"/>
</dbReference>
<proteinExistence type="predicted"/>
<evidence type="ECO:0000313" key="3">
    <source>
        <dbReference type="Proteomes" id="UP000280417"/>
    </source>
</evidence>
<evidence type="ECO:0000313" key="2">
    <source>
        <dbReference type="EMBL" id="RLE14829.1"/>
    </source>
</evidence>
<sequence length="267" mass="29562">MHIVVCIKQVPDTEELSRVRVNPEDNTIVREGVKSIINPFDENALEEALRIKERKSASVTAISMGPPQAKEALRKALAMGADKAFLISDSAFAGSDTWATSFILSKAIKKLGNFDLIIAGKQAIDGDTAQVGPGLAECLGIPQVTYVRKLEIKDGMIRTERTLEDCFEVVEAKLPALITVTKEINEPRYPSLRGLLRAKKMEIPVLTNEDLNLPSDKVGLEGSPTRVVRVFTPEPPPKGEIIEGDLEKKVDRVIEELKKRNLLRWLK</sequence>
<dbReference type="Gene3D" id="3.40.50.620">
    <property type="entry name" value="HUPs"/>
    <property type="match status" value="1"/>
</dbReference>
<dbReference type="InterPro" id="IPR014730">
    <property type="entry name" value="ETF_a/b_N"/>
</dbReference>
<comment type="caution">
    <text evidence="2">The sequence shown here is derived from an EMBL/GenBank/DDBJ whole genome shotgun (WGS) entry which is preliminary data.</text>
</comment>
<dbReference type="PIRSF" id="PIRSF000090">
    <property type="entry name" value="Beta-ETF"/>
    <property type="match status" value="1"/>
</dbReference>
<dbReference type="Proteomes" id="UP000280417">
    <property type="component" value="Unassembled WGS sequence"/>
</dbReference>
<dbReference type="EMBL" id="QMQA01000027">
    <property type="protein sequence ID" value="RLE14829.1"/>
    <property type="molecule type" value="Genomic_DNA"/>
</dbReference>